<dbReference type="InterPro" id="IPR029061">
    <property type="entry name" value="THDP-binding"/>
</dbReference>
<dbReference type="GO" id="GO:0030976">
    <property type="term" value="F:thiamine pyrophosphate binding"/>
    <property type="evidence" value="ECO:0007669"/>
    <property type="project" value="InterPro"/>
</dbReference>
<dbReference type="Pfam" id="PF02775">
    <property type="entry name" value="TPP_enzyme_C"/>
    <property type="match status" value="1"/>
</dbReference>
<sequence>MTMRVADYVASYLHSLGVRTCYSLSGTGSIHLDHAFAQQPDLLCVCARHETAAALMATGAAKLTGNLAVALVTSGPGAVNALAGLVDAYADGVPVLVISGQVETRHIDDDARSFGVQGFAVVNSARSMTKYAAVVEQPSDIRAHLDRAVREALSGRPGPVWLDIPLDVQAAEIDPAALHEAPSAADEPRGAGARQAARQIMAMLRSAERPLVIAGQGIRQGAAEEQFRTLIERLRLPVVASRLGNDLLPYDSPLWFGQGGIRGRLYPNLIMAQADLVLTLGSSLSTAFVGEDADSFNPDATVVAVDIDPSQLKKKGVRIDFPVCMDVRDLLDALLIESAESTEPAASERWLATCAELKEAHPTIAGGELREPLNSYRFVERLDAHTGPGHVFVVDTGSAYYVTGQTLEFSASQREITSAAFLNMGAAVPMAVGAAFSRPDCQVLVLVGDGAIELNIQELATISQYSLDVKVFVLNNGGYASIRESQEALCEGPALEEPEALNFRDVAKAFGLPYRKLERAATLDADLVGLLAHRGPELVEVMCDPKQLLLRPLRADGGVRAHDGASLVRPVGELNHA</sequence>
<dbReference type="SUPFAM" id="SSF52467">
    <property type="entry name" value="DHS-like NAD/FAD-binding domain"/>
    <property type="match status" value="1"/>
</dbReference>
<dbReference type="GO" id="GO:0003984">
    <property type="term" value="F:acetolactate synthase activity"/>
    <property type="evidence" value="ECO:0007669"/>
    <property type="project" value="TreeGrafter"/>
</dbReference>
<dbReference type="PROSITE" id="PS00187">
    <property type="entry name" value="TPP_ENZYMES"/>
    <property type="match status" value="1"/>
</dbReference>
<dbReference type="InterPro" id="IPR045229">
    <property type="entry name" value="TPP_enz"/>
</dbReference>
<dbReference type="InterPro" id="IPR012000">
    <property type="entry name" value="Thiamin_PyroP_enz_cen_dom"/>
</dbReference>
<dbReference type="GO" id="GO:0050660">
    <property type="term" value="F:flavin adenine dinucleotide binding"/>
    <property type="evidence" value="ECO:0007669"/>
    <property type="project" value="TreeGrafter"/>
</dbReference>
<dbReference type="AlphaFoldDB" id="A0AAU3HRN7"/>
<evidence type="ECO:0000259" key="4">
    <source>
        <dbReference type="Pfam" id="PF00205"/>
    </source>
</evidence>
<evidence type="ECO:0000313" key="7">
    <source>
        <dbReference type="EMBL" id="WTZ07728.1"/>
    </source>
</evidence>
<dbReference type="InterPro" id="IPR029035">
    <property type="entry name" value="DHS-like_NAD/FAD-binding_dom"/>
</dbReference>
<keyword evidence="2 3" id="KW-0786">Thiamine pyrophosphate</keyword>
<reference evidence="7" key="1">
    <citation type="submission" date="2022-10" db="EMBL/GenBank/DDBJ databases">
        <title>The complete genomes of actinobacterial strains from the NBC collection.</title>
        <authorList>
            <person name="Joergensen T.S."/>
            <person name="Alvarez Arevalo M."/>
            <person name="Sterndorff E.B."/>
            <person name="Faurdal D."/>
            <person name="Vuksanovic O."/>
            <person name="Mourched A.-S."/>
            <person name="Charusanti P."/>
            <person name="Shaw S."/>
            <person name="Blin K."/>
            <person name="Weber T."/>
        </authorList>
    </citation>
    <scope>NUCLEOTIDE SEQUENCE</scope>
    <source>
        <strain evidence="7">NBC_01393</strain>
    </source>
</reference>
<dbReference type="CDD" id="cd07035">
    <property type="entry name" value="TPP_PYR_POX_like"/>
    <property type="match status" value="1"/>
</dbReference>
<dbReference type="PANTHER" id="PTHR18968">
    <property type="entry name" value="THIAMINE PYROPHOSPHATE ENZYMES"/>
    <property type="match status" value="1"/>
</dbReference>
<dbReference type="Pfam" id="PF02776">
    <property type="entry name" value="TPP_enzyme_N"/>
    <property type="match status" value="1"/>
</dbReference>
<dbReference type="CDD" id="cd00568">
    <property type="entry name" value="TPP_enzymes"/>
    <property type="match status" value="1"/>
</dbReference>
<proteinExistence type="inferred from homology"/>
<dbReference type="EMBL" id="CP109546">
    <property type="protein sequence ID" value="WTZ07728.1"/>
    <property type="molecule type" value="Genomic_DNA"/>
</dbReference>
<comment type="similarity">
    <text evidence="1 3">Belongs to the TPP enzyme family.</text>
</comment>
<dbReference type="GO" id="GO:0005948">
    <property type="term" value="C:acetolactate synthase complex"/>
    <property type="evidence" value="ECO:0007669"/>
    <property type="project" value="TreeGrafter"/>
</dbReference>
<dbReference type="SUPFAM" id="SSF52518">
    <property type="entry name" value="Thiamin diphosphate-binding fold (THDP-binding)"/>
    <property type="match status" value="2"/>
</dbReference>
<organism evidence="7">
    <name type="scientific">Streptomyces sp. NBC_01393</name>
    <dbReference type="NCBI Taxonomy" id="2903851"/>
    <lineage>
        <taxon>Bacteria</taxon>
        <taxon>Bacillati</taxon>
        <taxon>Actinomycetota</taxon>
        <taxon>Actinomycetes</taxon>
        <taxon>Kitasatosporales</taxon>
        <taxon>Streptomycetaceae</taxon>
        <taxon>Streptomyces</taxon>
    </lineage>
</organism>
<evidence type="ECO:0000256" key="3">
    <source>
        <dbReference type="RuleBase" id="RU362132"/>
    </source>
</evidence>
<dbReference type="InterPro" id="IPR011766">
    <property type="entry name" value="TPP_enzyme_TPP-bd"/>
</dbReference>
<dbReference type="GO" id="GO:0009097">
    <property type="term" value="P:isoleucine biosynthetic process"/>
    <property type="evidence" value="ECO:0007669"/>
    <property type="project" value="TreeGrafter"/>
</dbReference>
<feature type="domain" description="Thiamine pyrophosphate enzyme TPP-binding" evidence="5">
    <location>
        <begin position="395"/>
        <end position="541"/>
    </location>
</feature>
<feature type="domain" description="Thiamine pyrophosphate enzyme central" evidence="4">
    <location>
        <begin position="198"/>
        <end position="334"/>
    </location>
</feature>
<name>A0AAU3HRN7_9ACTN</name>
<dbReference type="InterPro" id="IPR012001">
    <property type="entry name" value="Thiamin_PyroP_enz_TPP-bd_dom"/>
</dbReference>
<dbReference type="GO" id="GO:0009099">
    <property type="term" value="P:L-valine biosynthetic process"/>
    <property type="evidence" value="ECO:0007669"/>
    <property type="project" value="TreeGrafter"/>
</dbReference>
<dbReference type="FunFam" id="3.40.50.970:FF:000007">
    <property type="entry name" value="Acetolactate synthase"/>
    <property type="match status" value="1"/>
</dbReference>
<accession>A0AAU3HRN7</accession>
<feature type="domain" description="Thiamine pyrophosphate enzyme N-terminal TPP-binding" evidence="6">
    <location>
        <begin position="3"/>
        <end position="108"/>
    </location>
</feature>
<dbReference type="Gene3D" id="3.40.50.970">
    <property type="match status" value="2"/>
</dbReference>
<dbReference type="Pfam" id="PF00205">
    <property type="entry name" value="TPP_enzyme_M"/>
    <property type="match status" value="1"/>
</dbReference>
<dbReference type="InterPro" id="IPR000399">
    <property type="entry name" value="TPP-bd_CS"/>
</dbReference>
<dbReference type="GO" id="GO:0000287">
    <property type="term" value="F:magnesium ion binding"/>
    <property type="evidence" value="ECO:0007669"/>
    <property type="project" value="InterPro"/>
</dbReference>
<evidence type="ECO:0000256" key="1">
    <source>
        <dbReference type="ARBA" id="ARBA00007812"/>
    </source>
</evidence>
<evidence type="ECO:0000259" key="5">
    <source>
        <dbReference type="Pfam" id="PF02775"/>
    </source>
</evidence>
<evidence type="ECO:0000259" key="6">
    <source>
        <dbReference type="Pfam" id="PF02776"/>
    </source>
</evidence>
<dbReference type="PANTHER" id="PTHR18968:SF142">
    <property type="entry name" value="ACETOLACTATE SYNTHASE"/>
    <property type="match status" value="1"/>
</dbReference>
<evidence type="ECO:0000256" key="2">
    <source>
        <dbReference type="ARBA" id="ARBA00023052"/>
    </source>
</evidence>
<dbReference type="Gene3D" id="3.40.50.1220">
    <property type="entry name" value="TPP-binding domain"/>
    <property type="match status" value="1"/>
</dbReference>
<gene>
    <name evidence="7" type="ORF">OG699_06785</name>
</gene>
<protein>
    <submittedName>
        <fullName evidence="7">Thiamine pyrophosphate-binding protein</fullName>
    </submittedName>
</protein>